<feature type="region of interest" description="Disordered" evidence="1">
    <location>
        <begin position="803"/>
        <end position="844"/>
    </location>
</feature>
<feature type="region of interest" description="Disordered" evidence="1">
    <location>
        <begin position="491"/>
        <end position="514"/>
    </location>
</feature>
<protein>
    <recommendedName>
        <fullName evidence="6">Basic proline-rich protein</fullName>
    </recommendedName>
</protein>
<evidence type="ECO:0000256" key="2">
    <source>
        <dbReference type="SAM" id="Phobius"/>
    </source>
</evidence>
<dbReference type="GO" id="GO:0005034">
    <property type="term" value="F:osmosensor activity"/>
    <property type="evidence" value="ECO:0007669"/>
    <property type="project" value="InterPro"/>
</dbReference>
<feature type="region of interest" description="Disordered" evidence="1">
    <location>
        <begin position="87"/>
        <end position="106"/>
    </location>
</feature>
<dbReference type="GO" id="GO:0005576">
    <property type="term" value="C:extracellular region"/>
    <property type="evidence" value="ECO:0007669"/>
    <property type="project" value="TreeGrafter"/>
</dbReference>
<keyword evidence="2" id="KW-0472">Membrane</keyword>
<feature type="signal peptide" evidence="3">
    <location>
        <begin position="1"/>
        <end position="26"/>
    </location>
</feature>
<dbReference type="AlphaFoldDB" id="A0A6A6Q005"/>
<dbReference type="GeneID" id="54470111"/>
<dbReference type="GO" id="GO:0005886">
    <property type="term" value="C:plasma membrane"/>
    <property type="evidence" value="ECO:0007669"/>
    <property type="project" value="InterPro"/>
</dbReference>
<dbReference type="GO" id="GO:0030427">
    <property type="term" value="C:site of polarized growth"/>
    <property type="evidence" value="ECO:0007669"/>
    <property type="project" value="TreeGrafter"/>
</dbReference>
<evidence type="ECO:0000313" key="5">
    <source>
        <dbReference type="Proteomes" id="UP000799767"/>
    </source>
</evidence>
<sequence>MRTSAAAWMAALAVISMNGPFTTAQAAPARPLDADAPRPVYHRLQDGQGFNDTDPTEDTLHHDLLRPRQPEPGLISLLTGALTLPTATTSPRRKAKHHHEPVSPTLLHSGIDIGASSFPLASSSSFPTSAAPNIIVGLTTILHPSAPTSTPDSSDSGSQSSSGTSDSGLLSIIGGGLSGVLPSATQAVGSELSRLTGTGGALHHLTKSALSDVAGSGGILPHVKSDITHMVPTGTANPIGSFLSQVTATGAVPSLLSPVQSQLSGITASGISGVGTGFPFTGIFPTLTSDAGSILSPVQSAVSSLANVTTGLPALQSSLSSFLSGVGSGVSNATSLIGTLTTPLSIPPGVIPSGVIPSGVIPTGVIPTGVTITAGDSTVTIPLPGTGIPTGLTSTLLPPVLTLPTVTTGVTSPSDTTGVTSPTDTTGVTSPTDTTGVTSATSNTSTSQDPTITPTGTIPITNATTPVSIVTDTTAVPSTSASTTLMSSITTPTTISTGTRNGPLVSISPTGTDTQSSLSLPTVWTFAPSSTTTSSAGIQTATSTTLSSSTGLATSLPQLVQPAGGSPNPGSNFTLIQVGFEFALNYPFVVSRPESASQIFAYLPQGIAHGLGINESSVMMNALQPYNTAAKLGFVTTLAQAYIPSGLVDQLQLDIRTATSQLYYNDHVPVQQLMRVINPAIPILPGSTLDGVPEVPTFNAEAAAGAGKNTGAGAPIGGDSGVSKSVRGTSVGIGAGAVAGAAVYAAAMIYVARRYRQKRKNHRRASSIPAAVHPGEMTQRSSAGGMGSLFMSGAIHNARGTTARTSLNSAGRNSRTSNTSSNGRSVREQGISAPLMSENSLGWN</sequence>
<dbReference type="OrthoDB" id="3366093at2759"/>
<dbReference type="InterPro" id="IPR039295">
    <property type="entry name" value="MSB2"/>
</dbReference>
<dbReference type="PANTHER" id="PTHR35778:SF1">
    <property type="entry name" value="SIGNALING MUCIN HKR1-RELATED"/>
    <property type="match status" value="1"/>
</dbReference>
<gene>
    <name evidence="4" type="ORF">BDY17DRAFT_100851</name>
</gene>
<organism evidence="4 5">
    <name type="scientific">Neohortaea acidophila</name>
    <dbReference type="NCBI Taxonomy" id="245834"/>
    <lineage>
        <taxon>Eukaryota</taxon>
        <taxon>Fungi</taxon>
        <taxon>Dikarya</taxon>
        <taxon>Ascomycota</taxon>
        <taxon>Pezizomycotina</taxon>
        <taxon>Dothideomycetes</taxon>
        <taxon>Dothideomycetidae</taxon>
        <taxon>Mycosphaerellales</taxon>
        <taxon>Teratosphaeriaceae</taxon>
        <taxon>Neohortaea</taxon>
    </lineage>
</organism>
<keyword evidence="3" id="KW-0732">Signal</keyword>
<feature type="chain" id="PRO_5025637696" description="Basic proline-rich protein" evidence="3">
    <location>
        <begin position="27"/>
        <end position="844"/>
    </location>
</feature>
<evidence type="ECO:0000256" key="3">
    <source>
        <dbReference type="SAM" id="SignalP"/>
    </source>
</evidence>
<dbReference type="GO" id="GO:0001402">
    <property type="term" value="P:signal transduction involved in filamentous growth"/>
    <property type="evidence" value="ECO:0007669"/>
    <property type="project" value="TreeGrafter"/>
</dbReference>
<dbReference type="GO" id="GO:0007232">
    <property type="term" value="P:osmosensory signaling pathway via Sho1 osmosensor"/>
    <property type="evidence" value="ECO:0007669"/>
    <property type="project" value="InterPro"/>
</dbReference>
<evidence type="ECO:0008006" key="6">
    <source>
        <dbReference type="Google" id="ProtNLM"/>
    </source>
</evidence>
<feature type="compositionally biased region" description="Low complexity" evidence="1">
    <location>
        <begin position="808"/>
        <end position="824"/>
    </location>
</feature>
<dbReference type="GO" id="GO:0009986">
    <property type="term" value="C:cell surface"/>
    <property type="evidence" value="ECO:0007669"/>
    <property type="project" value="TreeGrafter"/>
</dbReference>
<dbReference type="GO" id="GO:0030010">
    <property type="term" value="P:establishment of cell polarity"/>
    <property type="evidence" value="ECO:0007669"/>
    <property type="project" value="TreeGrafter"/>
</dbReference>
<proteinExistence type="predicted"/>
<keyword evidence="2" id="KW-1133">Transmembrane helix</keyword>
<evidence type="ECO:0000256" key="1">
    <source>
        <dbReference type="SAM" id="MobiDB-lite"/>
    </source>
</evidence>
<dbReference type="GO" id="GO:0006972">
    <property type="term" value="P:hyperosmotic response"/>
    <property type="evidence" value="ECO:0007669"/>
    <property type="project" value="TreeGrafter"/>
</dbReference>
<dbReference type="EMBL" id="MU001633">
    <property type="protein sequence ID" value="KAF2485319.1"/>
    <property type="molecule type" value="Genomic_DNA"/>
</dbReference>
<dbReference type="Proteomes" id="UP000799767">
    <property type="component" value="Unassembled WGS sequence"/>
</dbReference>
<reference evidence="4" key="1">
    <citation type="journal article" date="2020" name="Stud. Mycol.">
        <title>101 Dothideomycetes genomes: a test case for predicting lifestyles and emergence of pathogens.</title>
        <authorList>
            <person name="Haridas S."/>
            <person name="Albert R."/>
            <person name="Binder M."/>
            <person name="Bloem J."/>
            <person name="Labutti K."/>
            <person name="Salamov A."/>
            <person name="Andreopoulos B."/>
            <person name="Baker S."/>
            <person name="Barry K."/>
            <person name="Bills G."/>
            <person name="Bluhm B."/>
            <person name="Cannon C."/>
            <person name="Castanera R."/>
            <person name="Culley D."/>
            <person name="Daum C."/>
            <person name="Ezra D."/>
            <person name="Gonzalez J."/>
            <person name="Henrissat B."/>
            <person name="Kuo A."/>
            <person name="Liang C."/>
            <person name="Lipzen A."/>
            <person name="Lutzoni F."/>
            <person name="Magnuson J."/>
            <person name="Mondo S."/>
            <person name="Nolan M."/>
            <person name="Ohm R."/>
            <person name="Pangilinan J."/>
            <person name="Park H.-J."/>
            <person name="Ramirez L."/>
            <person name="Alfaro M."/>
            <person name="Sun H."/>
            <person name="Tritt A."/>
            <person name="Yoshinaga Y."/>
            <person name="Zwiers L.-H."/>
            <person name="Turgeon B."/>
            <person name="Goodwin S."/>
            <person name="Spatafora J."/>
            <person name="Crous P."/>
            <person name="Grigoriev I."/>
        </authorList>
    </citation>
    <scope>NUCLEOTIDE SEQUENCE</scope>
    <source>
        <strain evidence="4">CBS 113389</strain>
    </source>
</reference>
<feature type="region of interest" description="Disordered" evidence="1">
    <location>
        <begin position="407"/>
        <end position="460"/>
    </location>
</feature>
<keyword evidence="2" id="KW-0812">Transmembrane</keyword>
<dbReference type="GO" id="GO:0031505">
    <property type="term" value="P:fungal-type cell wall organization"/>
    <property type="evidence" value="ECO:0007669"/>
    <property type="project" value="TreeGrafter"/>
</dbReference>
<dbReference type="PANTHER" id="PTHR35778">
    <property type="entry name" value="SIGNALING MUCIN HKR1-RELATED"/>
    <property type="match status" value="1"/>
</dbReference>
<accession>A0A6A6Q005</accession>
<evidence type="ECO:0000313" key="4">
    <source>
        <dbReference type="EMBL" id="KAF2485319.1"/>
    </source>
</evidence>
<name>A0A6A6Q005_9PEZI</name>
<keyword evidence="5" id="KW-1185">Reference proteome</keyword>
<feature type="region of interest" description="Disordered" evidence="1">
    <location>
        <begin position="145"/>
        <end position="166"/>
    </location>
</feature>
<dbReference type="RefSeq" id="XP_033591888.1">
    <property type="nucleotide sequence ID" value="XM_033729109.1"/>
</dbReference>
<feature type="transmembrane region" description="Helical" evidence="2">
    <location>
        <begin position="731"/>
        <end position="752"/>
    </location>
</feature>